<evidence type="ECO:0000313" key="1">
    <source>
        <dbReference type="EMBL" id="MDV5824979.1"/>
    </source>
</evidence>
<comment type="caution">
    <text evidence="1">The sequence shown here is derived from an EMBL/GenBank/DDBJ whole genome shotgun (WGS) entry which is preliminary data.</text>
</comment>
<gene>
    <name evidence="1" type="ORF">O0R41_15340</name>
</gene>
<dbReference type="EMBL" id="JAPTHD010000007">
    <property type="protein sequence ID" value="MDV5824979.1"/>
    <property type="molecule type" value="Genomic_DNA"/>
</dbReference>
<dbReference type="Pfam" id="PF03692">
    <property type="entry name" value="CxxCxxCC"/>
    <property type="match status" value="1"/>
</dbReference>
<keyword evidence="2" id="KW-1185">Reference proteome</keyword>
<name>A0ABU3ZZM4_9SPHN</name>
<organism evidence="1 2">
    <name type="scientific">Sphingobium naphthae</name>
    <dbReference type="NCBI Taxonomy" id="1886786"/>
    <lineage>
        <taxon>Bacteria</taxon>
        <taxon>Pseudomonadati</taxon>
        <taxon>Pseudomonadota</taxon>
        <taxon>Alphaproteobacteria</taxon>
        <taxon>Sphingomonadales</taxon>
        <taxon>Sphingomonadaceae</taxon>
        <taxon>Sphingobium</taxon>
    </lineage>
</organism>
<reference evidence="2" key="1">
    <citation type="journal article" date="2022" name="J Environ Chem Eng">
        <title>Biodegradation of petroleum oil using a constructed nonpathogenic and heavy metal-tolerant bacterial consortium isolated from marine sponges.</title>
        <authorList>
            <person name="Dechsakulwatana C."/>
            <person name="Rungsihiranrut A."/>
            <person name="Muangchinda C."/>
            <person name="Ningthoujam R."/>
            <person name="Klankeo P."/>
            <person name="Pinyakong O."/>
        </authorList>
    </citation>
    <scope>NUCLEOTIDE SEQUENCE [LARGE SCALE GENOMIC DNA]</scope>
    <source>
        <strain evidence="2">MO2-4</strain>
    </source>
</reference>
<dbReference type="InterPro" id="IPR005358">
    <property type="entry name" value="Puta_zinc/iron-chelating_dom"/>
</dbReference>
<evidence type="ECO:0000313" key="2">
    <source>
        <dbReference type="Proteomes" id="UP001185984"/>
    </source>
</evidence>
<accession>A0ABU3ZZM4</accession>
<sequence length="244" mass="25698">MCGRCCHGLRLPLSVTEALEWIDTGGIVELLCDAAPDMPTADAAAAHRHARSFSARSGAMAISVHLLLTATFAGPCPNLLPDFACRRYATRPAACRIYPAEINPTRRPDPADKLCPPEAWSAGQPALLRDDGAPADAALAATLNGAREAAVNDAASKAHLPALLELNAAALANEGFVIWRPAQPLLRSALAAAQADPAPPALPDFHFVTNRASTAYLIRESSAHVAPPPARADMDYLPFFPAET</sequence>
<dbReference type="Proteomes" id="UP001185984">
    <property type="component" value="Unassembled WGS sequence"/>
</dbReference>
<protein>
    <submittedName>
        <fullName evidence="1">YkgJ family cysteine cluster protein</fullName>
    </submittedName>
</protein>
<proteinExistence type="predicted"/>